<dbReference type="EMBL" id="BAAFSV010000003">
    <property type="protein sequence ID" value="GAB1316550.1"/>
    <property type="molecule type" value="Genomic_DNA"/>
</dbReference>
<dbReference type="GeneID" id="98177503"/>
<sequence length="713" mass="80892">MTWGYDANIAQLFRQSSQESIFGHAKTLLSDLARLRNGVTRPLVFVCHSLGGLVVKEALIKSATYHSHGRHPKLGEVYMRTSGVVFMGTPHRGSSKTSIGGIVAGIAKVSLRRPNTQLLKTLARDSGILEKQRDDFTTISKDLEVVCIREEVPTGVGLIVPEASASYDGFRVRRDAINANHMDMTKFASQDEEGYKRTLSHIIDLCNVRQVGLQAGTPSHRLSFTGQDEGSPLQIDSNAVVTGKGSTQYSIVSAPSNFLDWIKGEETTGIWISGNAGSGKSTLMKSLYRDKETKAALATWAAKRELILVSYFFTDRGSDLQKSREGLIRSLLHQVLKSRRSLIPQVFKKLFDQPAVDISKFIQFWSNLTAAFESMLKHIQGYKIFMFVDELDEYRMIDRLDEYTERDLELEFDGPTEDATWGQSAWIQDGYREIAKFLLRLRSSHQDLKICTSSRELVVFEQLLNQFNSVRVHEHTALAISKYCQGRLADEAPDLSNHWVFAEVITKKSREVFLWVRLVTDLLIRGNTDGNSKDELWKVLDGLPAKLGGKKGLYMRMLEMIDQAYLLESRQLFELILRWSLGQERSPDLDIFTLFLAQEGHIKQGGKRDLLAADDEFLNQTWEDLRPRWMSYQNRLKSRCAGLVEGVFNVRFMHQTAKEFISRPAVWNNFFRGSVGFTSVLDMDLALLSGVIRRLKCCHIVELFRLSIRILIP</sequence>
<gene>
    <name evidence="3" type="ORF">MFIFM68171_06760</name>
</gene>
<dbReference type="Gene3D" id="3.40.50.1820">
    <property type="entry name" value="alpha/beta hydrolase"/>
    <property type="match status" value="1"/>
</dbReference>
<evidence type="ECO:0000256" key="1">
    <source>
        <dbReference type="ARBA" id="ARBA00022737"/>
    </source>
</evidence>
<dbReference type="SUPFAM" id="SSF53474">
    <property type="entry name" value="alpha/beta-Hydrolases"/>
    <property type="match status" value="1"/>
</dbReference>
<dbReference type="CDD" id="cd02019">
    <property type="entry name" value="NK"/>
    <property type="match status" value="1"/>
</dbReference>
<comment type="caution">
    <text evidence="3">The sequence shown here is derived from an EMBL/GenBank/DDBJ whole genome shotgun (WGS) entry which is preliminary data.</text>
</comment>
<feature type="domain" description="Nephrocystin 3-like N-terminal" evidence="2">
    <location>
        <begin position="256"/>
        <end position="399"/>
    </location>
</feature>
<keyword evidence="4" id="KW-1185">Reference proteome</keyword>
<evidence type="ECO:0000313" key="4">
    <source>
        <dbReference type="Proteomes" id="UP001628179"/>
    </source>
</evidence>
<dbReference type="RefSeq" id="XP_070918281.1">
    <property type="nucleotide sequence ID" value="XM_071062180.1"/>
</dbReference>
<dbReference type="InterPro" id="IPR027417">
    <property type="entry name" value="P-loop_NTPase"/>
</dbReference>
<reference evidence="3 4" key="1">
    <citation type="submission" date="2024-09" db="EMBL/GenBank/DDBJ databases">
        <title>Itraconazole resistance in Madurella fahalii resulting from another homologue of gene encoding cytochrome P450 14-alpha sterol demethylase (CYP51).</title>
        <authorList>
            <person name="Yoshioka I."/>
            <person name="Fahal A.H."/>
            <person name="Kaneko S."/>
            <person name="Yaguchi T."/>
        </authorList>
    </citation>
    <scope>NUCLEOTIDE SEQUENCE [LARGE SCALE GENOMIC DNA]</scope>
    <source>
        <strain evidence="3 4">IFM 68171</strain>
    </source>
</reference>
<dbReference type="PANTHER" id="PTHR10039">
    <property type="entry name" value="AMELOGENIN"/>
    <property type="match status" value="1"/>
</dbReference>
<evidence type="ECO:0000313" key="3">
    <source>
        <dbReference type="EMBL" id="GAB1316550.1"/>
    </source>
</evidence>
<dbReference type="Gene3D" id="3.40.50.300">
    <property type="entry name" value="P-loop containing nucleotide triphosphate hydrolases"/>
    <property type="match status" value="1"/>
</dbReference>
<dbReference type="SUPFAM" id="SSF52540">
    <property type="entry name" value="P-loop containing nucleoside triphosphate hydrolases"/>
    <property type="match status" value="1"/>
</dbReference>
<keyword evidence="1" id="KW-0677">Repeat</keyword>
<dbReference type="InterPro" id="IPR029058">
    <property type="entry name" value="AB_hydrolase_fold"/>
</dbReference>
<accession>A0ABQ0GFK6</accession>
<name>A0ABQ0GFK6_9PEZI</name>
<protein>
    <recommendedName>
        <fullName evidence="2">Nephrocystin 3-like N-terminal domain-containing protein</fullName>
    </recommendedName>
</protein>
<evidence type="ECO:0000259" key="2">
    <source>
        <dbReference type="Pfam" id="PF24883"/>
    </source>
</evidence>
<dbReference type="Pfam" id="PF24883">
    <property type="entry name" value="NPHP3_N"/>
    <property type="match status" value="1"/>
</dbReference>
<dbReference type="Proteomes" id="UP001628179">
    <property type="component" value="Unassembled WGS sequence"/>
</dbReference>
<organism evidence="3 4">
    <name type="scientific">Madurella fahalii</name>
    <dbReference type="NCBI Taxonomy" id="1157608"/>
    <lineage>
        <taxon>Eukaryota</taxon>
        <taxon>Fungi</taxon>
        <taxon>Dikarya</taxon>
        <taxon>Ascomycota</taxon>
        <taxon>Pezizomycotina</taxon>
        <taxon>Sordariomycetes</taxon>
        <taxon>Sordariomycetidae</taxon>
        <taxon>Sordariales</taxon>
        <taxon>Sordariales incertae sedis</taxon>
        <taxon>Madurella</taxon>
    </lineage>
</organism>
<dbReference type="PANTHER" id="PTHR10039:SF5">
    <property type="entry name" value="NACHT DOMAIN-CONTAINING PROTEIN"/>
    <property type="match status" value="1"/>
</dbReference>
<dbReference type="InterPro" id="IPR056884">
    <property type="entry name" value="NPHP3-like_N"/>
</dbReference>
<proteinExistence type="predicted"/>